<dbReference type="OrthoDB" id="1937254at2759"/>
<dbReference type="PANTHER" id="PTHR45786:SF74">
    <property type="entry name" value="ATP-DEPENDENT DNA HELICASE"/>
    <property type="match status" value="1"/>
</dbReference>
<dbReference type="EMBL" id="KZ305020">
    <property type="protein sequence ID" value="PIA60822.1"/>
    <property type="molecule type" value="Genomic_DNA"/>
</dbReference>
<dbReference type="STRING" id="218851.A0A2G5EYM0"/>
<dbReference type="EMBL" id="KZ305020">
    <property type="protein sequence ID" value="PIA60821.1"/>
    <property type="molecule type" value="Genomic_DNA"/>
</dbReference>
<protein>
    <recommendedName>
        <fullName evidence="3">Helitron helicase-like domain-containing protein</fullName>
    </recommendedName>
</protein>
<evidence type="ECO:0008006" key="3">
    <source>
        <dbReference type="Google" id="ProtNLM"/>
    </source>
</evidence>
<dbReference type="Proteomes" id="UP000230069">
    <property type="component" value="Unassembled WGS sequence"/>
</dbReference>
<dbReference type="AlphaFoldDB" id="A0A2G5EYM0"/>
<dbReference type="PANTHER" id="PTHR45786">
    <property type="entry name" value="DNA BINDING PROTEIN-LIKE"/>
    <property type="match status" value="1"/>
</dbReference>
<evidence type="ECO:0000313" key="2">
    <source>
        <dbReference type="Proteomes" id="UP000230069"/>
    </source>
</evidence>
<keyword evidence="2" id="KW-1185">Reference proteome</keyword>
<name>A0A2G5EYM0_AQUCA</name>
<accession>A0A2G5EYM0</accession>
<gene>
    <name evidence="1" type="ORF">AQUCO_00300390v1</name>
</gene>
<sequence>MHVIRTKRFQGSIANTPVRANHNQRRIDVDEYESMLQTCDFDSDSDHSINGETFDYPNGEDDGTEITRKMFEPLNLGGPSRVCKKCKAIVWFEERNRKHKRLNDPGFSICCLDGKVKLPLLQQPPRYLQRLMDFKGGTLSAKFRENIRRYNSMFALTSMGGKIDKRVNNGKGPYIFKLYGQNYHKIGSLLPNIGNSSDPQLLNIRARPRFAQLYIYDTEHEAQNRMNIYSDPSSQLYLNYNYIC</sequence>
<proteinExistence type="predicted"/>
<evidence type="ECO:0000313" key="1">
    <source>
        <dbReference type="EMBL" id="PIA60821.1"/>
    </source>
</evidence>
<organism evidence="1 2">
    <name type="scientific">Aquilegia coerulea</name>
    <name type="common">Rocky mountain columbine</name>
    <dbReference type="NCBI Taxonomy" id="218851"/>
    <lineage>
        <taxon>Eukaryota</taxon>
        <taxon>Viridiplantae</taxon>
        <taxon>Streptophyta</taxon>
        <taxon>Embryophyta</taxon>
        <taxon>Tracheophyta</taxon>
        <taxon>Spermatophyta</taxon>
        <taxon>Magnoliopsida</taxon>
        <taxon>Ranunculales</taxon>
        <taxon>Ranunculaceae</taxon>
        <taxon>Thalictroideae</taxon>
        <taxon>Aquilegia</taxon>
    </lineage>
</organism>
<reference evidence="1 2" key="1">
    <citation type="submission" date="2017-09" db="EMBL/GenBank/DDBJ databases">
        <title>WGS assembly of Aquilegia coerulea Goldsmith.</title>
        <authorList>
            <person name="Hodges S."/>
            <person name="Kramer E."/>
            <person name="Nordborg M."/>
            <person name="Tomkins J."/>
            <person name="Borevitz J."/>
            <person name="Derieg N."/>
            <person name="Yan J."/>
            <person name="Mihaltcheva S."/>
            <person name="Hayes R.D."/>
            <person name="Rokhsar D."/>
        </authorList>
    </citation>
    <scope>NUCLEOTIDE SEQUENCE [LARGE SCALE GENOMIC DNA]</scope>
    <source>
        <strain evidence="2">cv. Goldsmith</strain>
    </source>
</reference>